<reference evidence="1 2" key="1">
    <citation type="journal article" date="2018" name="Mol. Biol. Evol.">
        <title>Broad Genomic Sampling Reveals a Smut Pathogenic Ancestry of the Fungal Clade Ustilaginomycotina.</title>
        <authorList>
            <person name="Kijpornyongpan T."/>
            <person name="Mondo S.J."/>
            <person name="Barry K."/>
            <person name="Sandor L."/>
            <person name="Lee J."/>
            <person name="Lipzen A."/>
            <person name="Pangilinan J."/>
            <person name="LaButti K."/>
            <person name="Hainaut M."/>
            <person name="Henrissat B."/>
            <person name="Grigoriev I.V."/>
            <person name="Spatafora J.W."/>
            <person name="Aime M.C."/>
        </authorList>
    </citation>
    <scope>NUCLEOTIDE SEQUENCE [LARGE SCALE GENOMIC DNA]</scope>
    <source>
        <strain evidence="1 2">SA 807</strain>
    </source>
</reference>
<keyword evidence="1" id="KW-0472">Membrane</keyword>
<evidence type="ECO:0000313" key="2">
    <source>
        <dbReference type="Proteomes" id="UP000245626"/>
    </source>
</evidence>
<dbReference type="EMBL" id="KZ819842">
    <property type="protein sequence ID" value="PWN51455.1"/>
    <property type="molecule type" value="Genomic_DNA"/>
</dbReference>
<dbReference type="Proteomes" id="UP000245626">
    <property type="component" value="Unassembled WGS sequence"/>
</dbReference>
<sequence length="1586" mass="171403">MVVWRPTSGGDGQSPTFEGARRSGRTRPPGKCNMRGNCGRKNFFSPPLPCPQDHVDAELPREEDFRRSLVQVCGPDYARGPVCCTSEQLESLSANLQQAEPLISSCPACRNNFRDLFCSFTCSPNQSQFLDVSSTQQVTGEDGTPSTAVKSVEFYISDAWKRAFYDSCKDVKFSASNGFVMDLIGGGAKDPDAFLKYLGDERPLVGSPFQINFPPASQTAASDGIGFGNATKPVPPLPFDPPPRHCSDPDLLSRCTCVDCPDVCATLPHLDPPSSRHSTCNLGTISCYSFAVLLLYAISLLVFAVAFRTSSKSRRKGRTSLRHRASGFSDLSDGSGFERVRLNSDDYFATGNIETPARGSTGRRHSSVASTPPSNGDGLIGARGLGHYTEEDSTSSSAPDSFGRGLGVGVGLGTTDALNALGTTQPRTYAVSNLLSRFFYRLGLRCAKSPWLTFGVAALLVSLAHIGWRSFEVETDPVRLWVASKSESKMQKEYFDHEFGPFYRTEQIFVMDATAYQGMQQVKESKSHLTDAKAALDWERLKWWSDVEDEIRNLRSTPNAYSLQDVCFAPAGRGSPCVVQSLMGYFQDDLEGNGIGPENWAETLDTCALNPAECLPAFQQPLKQNIVLGGIPETVKEAVPGGGEGGGQVRDRPGRPSDARAAVVTYVIDNSLNRTEVARAEEWERALERLLFSIAGLGSDTKGGDQGGEEHELARRGRELGIRIAFSTGVSLEQEIGSSSNTDVGIVVLSYLLMFLYAALTLGGPSSDPASSRPVLAPGNNSHHGAHTTAQRERETRGGGLAARVLSFLPHGSSRDDRSAQNRQDARPSWIRRLLLKPFFRGSKFSLGLFGIVIVLVSVSAAVGIFSAIGVKVTLIIAEVIPFMLLAVGVDNIFLLCNEMDRQNLLARKDQDADAEPSLGGEPSIGIPTSRPFAAQSAGGDDDDLSSEDNLEHGYGSLSAHGSSRYRVPSHERAARALSRMGPSILLSATTQVTAFLLGALVPMPAVRNFALYAAGSMLIASTLHCTVFVAAMALDADRVESGRFDCLPCVKIRDLGRVPHDSLSAQPATSSGNSLAGEGMLARFIRLSYAPTLLRPGAKRAVIAMFVGLLALSSIGVRKVEMGLDQRLALPANSYLRAYFDAIDAYLDVGPPVYFVARGVDPTLRQGQQALCGRFTTCQDLSLANTLEGERRRPQVSFLAEPASSWVDDFLQWLNPVLESCCRVRRNDPDTFCRPNDREALCQPCFLGREPSWNITMDGLPEDGEFMRYLLHWLESPTDSDCPLGGQASYSSAISLDRAQPEGGGGRGGGGGEVGETRVEASHFRTYFTPLRSQSDFIEALKSAQRISSEVSSRTGVEVFAFSVFFVFFSQYTSLATMATQVLGAAALSVFGITTLLLGSWRSAAVVTLCVSSSVLGVAAMMGVWGVEFNALTLVNLSVCSAISVEFCAHVARAFMRAPGSLPRSHPMSQRERDERAWAALVDVGSSVFSGIFCTKLLGVCVLIFTKSDLLKLYYAKTWLSLIVLGLVHGLVLLPVLLSYLGGRGFSSGEEENDVKRRLRGANEEAEEYGPLTQDTEQDDETGSE</sequence>
<name>A0ACD0P037_9BASI</name>
<evidence type="ECO:0000313" key="1">
    <source>
        <dbReference type="EMBL" id="PWN51455.1"/>
    </source>
</evidence>
<protein>
    <submittedName>
        <fullName evidence="1">Multidrug efflux transporter AcrB transmembrane domain-containing protein</fullName>
    </submittedName>
</protein>
<keyword evidence="2" id="KW-1185">Reference proteome</keyword>
<organism evidence="1 2">
    <name type="scientific">Violaceomyces palustris</name>
    <dbReference type="NCBI Taxonomy" id="1673888"/>
    <lineage>
        <taxon>Eukaryota</taxon>
        <taxon>Fungi</taxon>
        <taxon>Dikarya</taxon>
        <taxon>Basidiomycota</taxon>
        <taxon>Ustilaginomycotina</taxon>
        <taxon>Ustilaginomycetes</taxon>
        <taxon>Violaceomycetales</taxon>
        <taxon>Violaceomycetaceae</taxon>
        <taxon>Violaceomyces</taxon>
    </lineage>
</organism>
<accession>A0ACD0P037</accession>
<proteinExistence type="predicted"/>
<keyword evidence="1" id="KW-0812">Transmembrane</keyword>
<gene>
    <name evidence="1" type="ORF">IE53DRAFT_386165</name>
</gene>